<keyword evidence="2" id="KW-1185">Reference proteome</keyword>
<sequence>MWRLSFCWIIILNILMVTIPAHGQSYDGLQQLTGYRTNTYYSNGTGQKANRMAQQLDSVMAFYTRHLAFTPEVTLLILSPADWPRFTQFPFYGMPHYNSKTLIVAAQNNDYWKSMEPAPDKLSGAYLKLIRDTYADSSGGTTMEAFFDLLAIHELGHAYTQQGGLVMQRRWMGELFPNILLHTYIAQKEPRLLNALTVFPKMVVETTDTSTLTYTTLQELETNYGQMGPKYPQNYGWYQCRWHVAAGKIYDAGGIEVVKKLWAALKEQREKLDDVALAKFLNEKADKSVAEVQTNW</sequence>
<evidence type="ECO:0008006" key="3">
    <source>
        <dbReference type="Google" id="ProtNLM"/>
    </source>
</evidence>
<evidence type="ECO:0000313" key="2">
    <source>
        <dbReference type="Proteomes" id="UP001165367"/>
    </source>
</evidence>
<accession>A0ABS9KK37</accession>
<dbReference type="RefSeq" id="WP_237867917.1">
    <property type="nucleotide sequence ID" value="NZ_JAKLTR010000001.1"/>
</dbReference>
<dbReference type="EMBL" id="JAKLTR010000001">
    <property type="protein sequence ID" value="MCG2612688.1"/>
    <property type="molecule type" value="Genomic_DNA"/>
</dbReference>
<gene>
    <name evidence="1" type="ORF">LZZ85_00290</name>
</gene>
<evidence type="ECO:0000313" key="1">
    <source>
        <dbReference type="EMBL" id="MCG2612688.1"/>
    </source>
</evidence>
<proteinExistence type="predicted"/>
<reference evidence="1" key="1">
    <citation type="submission" date="2022-01" db="EMBL/GenBank/DDBJ databases">
        <authorList>
            <person name="Jo J.-H."/>
            <person name="Im W.-T."/>
        </authorList>
    </citation>
    <scope>NUCLEOTIDE SEQUENCE</scope>
    <source>
        <strain evidence="1">NA20</strain>
    </source>
</reference>
<name>A0ABS9KK37_9BACT</name>
<comment type="caution">
    <text evidence="1">The sequence shown here is derived from an EMBL/GenBank/DDBJ whole genome shotgun (WGS) entry which is preliminary data.</text>
</comment>
<protein>
    <recommendedName>
        <fullName evidence="3">DUF1570 domain-containing protein</fullName>
    </recommendedName>
</protein>
<dbReference type="Proteomes" id="UP001165367">
    <property type="component" value="Unassembled WGS sequence"/>
</dbReference>
<organism evidence="1 2">
    <name type="scientific">Terrimonas ginsenosidimutans</name>
    <dbReference type="NCBI Taxonomy" id="2908004"/>
    <lineage>
        <taxon>Bacteria</taxon>
        <taxon>Pseudomonadati</taxon>
        <taxon>Bacteroidota</taxon>
        <taxon>Chitinophagia</taxon>
        <taxon>Chitinophagales</taxon>
        <taxon>Chitinophagaceae</taxon>
        <taxon>Terrimonas</taxon>
    </lineage>
</organism>